<dbReference type="InterPro" id="IPR018357">
    <property type="entry name" value="Hexapep_transf_CS"/>
</dbReference>
<dbReference type="AlphaFoldDB" id="A0A3A8NHB5"/>
<evidence type="ECO:0000256" key="3">
    <source>
        <dbReference type="ARBA" id="ARBA00022737"/>
    </source>
</evidence>
<dbReference type="Pfam" id="PF14602">
    <property type="entry name" value="Hexapep_2"/>
    <property type="match status" value="1"/>
</dbReference>
<evidence type="ECO:0000256" key="5">
    <source>
        <dbReference type="SAM" id="MobiDB-lite"/>
    </source>
</evidence>
<feature type="compositionally biased region" description="Pro residues" evidence="5">
    <location>
        <begin position="213"/>
        <end position="222"/>
    </location>
</feature>
<dbReference type="RefSeq" id="WP_120625842.1">
    <property type="nucleotide sequence ID" value="NZ_RAWG01000075.1"/>
</dbReference>
<dbReference type="Gene3D" id="2.160.10.10">
    <property type="entry name" value="Hexapeptide repeat proteins"/>
    <property type="match status" value="1"/>
</dbReference>
<dbReference type="PROSITE" id="PS00101">
    <property type="entry name" value="HEXAPEP_TRANSFERASES"/>
    <property type="match status" value="1"/>
</dbReference>
<dbReference type="SUPFAM" id="SSF51161">
    <property type="entry name" value="Trimeric LpxA-like enzymes"/>
    <property type="match status" value="1"/>
</dbReference>
<evidence type="ECO:0000256" key="4">
    <source>
        <dbReference type="ARBA" id="ARBA00023315"/>
    </source>
</evidence>
<gene>
    <name evidence="6" type="ORF">D7X12_14360</name>
</gene>
<dbReference type="EMBL" id="RAWG01000075">
    <property type="protein sequence ID" value="RKH42949.1"/>
    <property type="molecule type" value="Genomic_DNA"/>
</dbReference>
<dbReference type="PANTHER" id="PTHR23416:SF23">
    <property type="entry name" value="ACETYLTRANSFERASE C18B11.09C-RELATED"/>
    <property type="match status" value="1"/>
</dbReference>
<keyword evidence="3" id="KW-0677">Repeat</keyword>
<dbReference type="InterPro" id="IPR001451">
    <property type="entry name" value="Hexapep"/>
</dbReference>
<comment type="caution">
    <text evidence="6">The sequence shown here is derived from an EMBL/GenBank/DDBJ whole genome shotgun (WGS) entry which is preliminary data.</text>
</comment>
<evidence type="ECO:0000256" key="1">
    <source>
        <dbReference type="ARBA" id="ARBA00007274"/>
    </source>
</evidence>
<dbReference type="Proteomes" id="UP000273405">
    <property type="component" value="Unassembled WGS sequence"/>
</dbReference>
<dbReference type="GO" id="GO:0005829">
    <property type="term" value="C:cytosol"/>
    <property type="evidence" value="ECO:0007669"/>
    <property type="project" value="TreeGrafter"/>
</dbReference>
<sequence>MDLQAQRRQQHKLRLSWMPWLYFVLKPRHREWAEPWQREVQDRLRELETVEIAEGCFIAPEARIFAEPGRTVRIGPGCSIAADAFVHGPVILESRVSLNARVSLDGGTVGIRIGDGTRIASGAALYAFDHGLAPDRPVRDQPVTSRGIVIGQDVWVGANAGITDGVTVGDHAVIGMGAIVTRDVPAWGIVGGSPARLLGDRRHRPRSGMPGGWEPPEPEGTP</sequence>
<dbReference type="InterPro" id="IPR011004">
    <property type="entry name" value="Trimer_LpxA-like_sf"/>
</dbReference>
<dbReference type="CDD" id="cd04647">
    <property type="entry name" value="LbH_MAT_like"/>
    <property type="match status" value="1"/>
</dbReference>
<protein>
    <submittedName>
        <fullName evidence="6">Acyltransferase</fullName>
    </submittedName>
</protein>
<accession>A0A3A8NHB5</accession>
<evidence type="ECO:0000256" key="2">
    <source>
        <dbReference type="ARBA" id="ARBA00022679"/>
    </source>
</evidence>
<comment type="similarity">
    <text evidence="1">Belongs to the transferase hexapeptide repeat family.</text>
</comment>
<reference evidence="7" key="1">
    <citation type="submission" date="2018-09" db="EMBL/GenBank/DDBJ databases">
        <authorList>
            <person name="Livingstone P.G."/>
            <person name="Whitworth D.E."/>
        </authorList>
    </citation>
    <scope>NUCLEOTIDE SEQUENCE [LARGE SCALE GENOMIC DNA]</scope>
    <source>
        <strain evidence="7">CA040B</strain>
    </source>
</reference>
<dbReference type="PANTHER" id="PTHR23416">
    <property type="entry name" value="SIALIC ACID SYNTHASE-RELATED"/>
    <property type="match status" value="1"/>
</dbReference>
<evidence type="ECO:0000313" key="7">
    <source>
        <dbReference type="Proteomes" id="UP000273405"/>
    </source>
</evidence>
<evidence type="ECO:0000313" key="6">
    <source>
        <dbReference type="EMBL" id="RKH42949.1"/>
    </source>
</evidence>
<dbReference type="GO" id="GO:0008374">
    <property type="term" value="F:O-acyltransferase activity"/>
    <property type="evidence" value="ECO:0007669"/>
    <property type="project" value="TreeGrafter"/>
</dbReference>
<keyword evidence="7" id="KW-1185">Reference proteome</keyword>
<keyword evidence="2 6" id="KW-0808">Transferase</keyword>
<name>A0A3A8NHB5_9BACT</name>
<dbReference type="OrthoDB" id="9782091at2"/>
<dbReference type="InterPro" id="IPR051159">
    <property type="entry name" value="Hexapeptide_acetyltransf"/>
</dbReference>
<keyword evidence="4 6" id="KW-0012">Acyltransferase</keyword>
<organism evidence="6 7">
    <name type="scientific">Corallococcus sicarius</name>
    <dbReference type="NCBI Taxonomy" id="2316726"/>
    <lineage>
        <taxon>Bacteria</taxon>
        <taxon>Pseudomonadati</taxon>
        <taxon>Myxococcota</taxon>
        <taxon>Myxococcia</taxon>
        <taxon>Myxococcales</taxon>
        <taxon>Cystobacterineae</taxon>
        <taxon>Myxococcaceae</taxon>
        <taxon>Corallococcus</taxon>
    </lineage>
</organism>
<proteinExistence type="inferred from homology"/>
<feature type="region of interest" description="Disordered" evidence="5">
    <location>
        <begin position="195"/>
        <end position="222"/>
    </location>
</feature>